<sequence length="157" mass="17250">MKKFFFDCGTRDPLASTGLVLLRLAYGWMMLYGHGIMKIQNFEQMKAGWPVAGIFPLNLMSSPVSLMATIGAEVGASALLMLGFMTRPASFVLGFAMTIAAFQVNAQAPFFSTGSGPSKEMAVLYLIPCFVFIITGAGQWSIDAGFDTDKRRRRWKK</sequence>
<evidence type="ECO:0000313" key="9">
    <source>
        <dbReference type="Proteomes" id="UP001371305"/>
    </source>
</evidence>
<evidence type="ECO:0000256" key="5">
    <source>
        <dbReference type="ARBA" id="ARBA00022989"/>
    </source>
</evidence>
<dbReference type="Proteomes" id="UP001371305">
    <property type="component" value="Unassembled WGS sequence"/>
</dbReference>
<keyword evidence="3" id="KW-1003">Cell membrane</keyword>
<keyword evidence="5 7" id="KW-1133">Transmembrane helix</keyword>
<evidence type="ECO:0000256" key="4">
    <source>
        <dbReference type="ARBA" id="ARBA00022692"/>
    </source>
</evidence>
<keyword evidence="6 7" id="KW-0472">Membrane</keyword>
<keyword evidence="4 7" id="KW-0812">Transmembrane</keyword>
<comment type="caution">
    <text evidence="8">The sequence shown here is derived from an EMBL/GenBank/DDBJ whole genome shotgun (WGS) entry which is preliminary data.</text>
</comment>
<evidence type="ECO:0000256" key="3">
    <source>
        <dbReference type="ARBA" id="ARBA00022475"/>
    </source>
</evidence>
<comment type="similarity">
    <text evidence="2">Belongs to the DoxX family.</text>
</comment>
<dbReference type="RefSeq" id="WP_341406096.1">
    <property type="nucleotide sequence ID" value="NZ_JBBUKT010000007.1"/>
</dbReference>
<evidence type="ECO:0000256" key="6">
    <source>
        <dbReference type="ARBA" id="ARBA00023136"/>
    </source>
</evidence>
<dbReference type="InterPro" id="IPR032808">
    <property type="entry name" value="DoxX"/>
</dbReference>
<dbReference type="EMBL" id="JBBUKT010000007">
    <property type="protein sequence ID" value="MEK7952338.1"/>
    <property type="molecule type" value="Genomic_DNA"/>
</dbReference>
<keyword evidence="9" id="KW-1185">Reference proteome</keyword>
<evidence type="ECO:0000256" key="2">
    <source>
        <dbReference type="ARBA" id="ARBA00006679"/>
    </source>
</evidence>
<name>A0ABU9AXT0_9BACT</name>
<evidence type="ECO:0000313" key="8">
    <source>
        <dbReference type="EMBL" id="MEK7952338.1"/>
    </source>
</evidence>
<evidence type="ECO:0000256" key="1">
    <source>
        <dbReference type="ARBA" id="ARBA00004651"/>
    </source>
</evidence>
<organism evidence="8 9">
    <name type="scientific">Luteolibacter soli</name>
    <dbReference type="NCBI Taxonomy" id="3135280"/>
    <lineage>
        <taxon>Bacteria</taxon>
        <taxon>Pseudomonadati</taxon>
        <taxon>Verrucomicrobiota</taxon>
        <taxon>Verrucomicrobiia</taxon>
        <taxon>Verrucomicrobiales</taxon>
        <taxon>Verrucomicrobiaceae</taxon>
        <taxon>Luteolibacter</taxon>
    </lineage>
</organism>
<dbReference type="Pfam" id="PF07681">
    <property type="entry name" value="DoxX"/>
    <property type="match status" value="1"/>
</dbReference>
<dbReference type="PANTHER" id="PTHR33452:SF1">
    <property type="entry name" value="INNER MEMBRANE PROTEIN YPHA-RELATED"/>
    <property type="match status" value="1"/>
</dbReference>
<feature type="transmembrane region" description="Helical" evidence="7">
    <location>
        <begin position="64"/>
        <end position="84"/>
    </location>
</feature>
<proteinExistence type="inferred from homology"/>
<comment type="subcellular location">
    <subcellularLocation>
        <location evidence="1">Cell membrane</location>
        <topology evidence="1">Multi-pass membrane protein</topology>
    </subcellularLocation>
</comment>
<protein>
    <submittedName>
        <fullName evidence="8">DoxX family protein</fullName>
    </submittedName>
</protein>
<feature type="transmembrane region" description="Helical" evidence="7">
    <location>
        <begin position="122"/>
        <end position="146"/>
    </location>
</feature>
<evidence type="ECO:0000256" key="7">
    <source>
        <dbReference type="SAM" id="Phobius"/>
    </source>
</evidence>
<reference evidence="8 9" key="1">
    <citation type="submission" date="2024-04" db="EMBL/GenBank/DDBJ databases">
        <title>Luteolibacter sp. isolated from soil.</title>
        <authorList>
            <person name="An J."/>
        </authorList>
    </citation>
    <scope>NUCLEOTIDE SEQUENCE [LARGE SCALE GENOMIC DNA]</scope>
    <source>
        <strain evidence="8 9">Y139</strain>
    </source>
</reference>
<dbReference type="PANTHER" id="PTHR33452">
    <property type="entry name" value="OXIDOREDUCTASE CATD-RELATED"/>
    <property type="match status" value="1"/>
</dbReference>
<gene>
    <name evidence="8" type="ORF">WKV53_17640</name>
</gene>
<accession>A0ABU9AXT0</accession>
<feature type="transmembrane region" description="Helical" evidence="7">
    <location>
        <begin position="12"/>
        <end position="31"/>
    </location>
</feature>
<dbReference type="InterPro" id="IPR051907">
    <property type="entry name" value="DoxX-like_oxidoreductase"/>
</dbReference>
<feature type="transmembrane region" description="Helical" evidence="7">
    <location>
        <begin position="91"/>
        <end position="110"/>
    </location>
</feature>